<protein>
    <submittedName>
        <fullName evidence="2">Uncharacterized protein</fullName>
    </submittedName>
</protein>
<proteinExistence type="predicted"/>
<name>U2ZZU8_9SPHN</name>
<gene>
    <name evidence="2" type="ORF">NT2_12_01620</name>
</gene>
<keyword evidence="1" id="KW-0812">Transmembrane</keyword>
<accession>U2ZZU8</accession>
<dbReference type="EMBL" id="BASZ01000012">
    <property type="protein sequence ID" value="GAD50904.1"/>
    <property type="molecule type" value="Genomic_DNA"/>
</dbReference>
<feature type="transmembrane region" description="Helical" evidence="1">
    <location>
        <begin position="18"/>
        <end position="38"/>
    </location>
</feature>
<sequence length="89" mass="10179">MGAMTDPLPESNFIWRRWFSYVLACALMGFVGWIIALLNTPKELANLGFWLLVLLWWVVTYHMIAPSAEQIARIIQSARIAIRGKDEGE</sequence>
<keyword evidence="1" id="KW-1133">Transmembrane helix</keyword>
<keyword evidence="1" id="KW-0472">Membrane</keyword>
<dbReference type="AlphaFoldDB" id="U2ZZU8"/>
<organism evidence="2 3">
    <name type="scientific">Caenibius tardaugens NBRC 16725</name>
    <dbReference type="NCBI Taxonomy" id="1219035"/>
    <lineage>
        <taxon>Bacteria</taxon>
        <taxon>Pseudomonadati</taxon>
        <taxon>Pseudomonadota</taxon>
        <taxon>Alphaproteobacteria</taxon>
        <taxon>Sphingomonadales</taxon>
        <taxon>Erythrobacteraceae</taxon>
        <taxon>Caenibius</taxon>
    </lineage>
</organism>
<dbReference type="Proteomes" id="UP000016568">
    <property type="component" value="Unassembled WGS sequence"/>
</dbReference>
<reference evidence="2 3" key="1">
    <citation type="submission" date="2013-09" db="EMBL/GenBank/DDBJ databases">
        <title>Whole genome shotgun sequence of Novosphingobium tardaugens NBRC 16725.</title>
        <authorList>
            <person name="Isaki S."/>
            <person name="Hosoyama A."/>
            <person name="Tsuchikane K."/>
            <person name="Katsumata H."/>
            <person name="Ando Y."/>
            <person name="Yamazaki S."/>
            <person name="Fujita N."/>
        </authorList>
    </citation>
    <scope>NUCLEOTIDE SEQUENCE [LARGE SCALE GENOMIC DNA]</scope>
    <source>
        <strain evidence="2 3">NBRC 16725</strain>
    </source>
</reference>
<keyword evidence="3" id="KW-1185">Reference proteome</keyword>
<evidence type="ECO:0000313" key="3">
    <source>
        <dbReference type="Proteomes" id="UP000016568"/>
    </source>
</evidence>
<evidence type="ECO:0000313" key="2">
    <source>
        <dbReference type="EMBL" id="GAD50904.1"/>
    </source>
</evidence>
<feature type="transmembrane region" description="Helical" evidence="1">
    <location>
        <begin position="44"/>
        <end position="64"/>
    </location>
</feature>
<comment type="caution">
    <text evidence="2">The sequence shown here is derived from an EMBL/GenBank/DDBJ whole genome shotgun (WGS) entry which is preliminary data.</text>
</comment>
<evidence type="ECO:0000256" key="1">
    <source>
        <dbReference type="SAM" id="Phobius"/>
    </source>
</evidence>